<organism evidence="2 3">
    <name type="scientific">Sarocladium strictum</name>
    <name type="common">Black bundle disease fungus</name>
    <name type="synonym">Acremonium strictum</name>
    <dbReference type="NCBI Taxonomy" id="5046"/>
    <lineage>
        <taxon>Eukaryota</taxon>
        <taxon>Fungi</taxon>
        <taxon>Dikarya</taxon>
        <taxon>Ascomycota</taxon>
        <taxon>Pezizomycotina</taxon>
        <taxon>Sordariomycetes</taxon>
        <taxon>Hypocreomycetidae</taxon>
        <taxon>Hypocreales</taxon>
        <taxon>Sarocladiaceae</taxon>
        <taxon>Sarocladium</taxon>
    </lineage>
</organism>
<keyword evidence="3" id="KW-1185">Reference proteome</keyword>
<dbReference type="Proteomes" id="UP001175261">
    <property type="component" value="Unassembled WGS sequence"/>
</dbReference>
<evidence type="ECO:0000313" key="2">
    <source>
        <dbReference type="EMBL" id="KAK0388830.1"/>
    </source>
</evidence>
<keyword evidence="1" id="KW-0472">Membrane</keyword>
<proteinExistence type="predicted"/>
<gene>
    <name evidence="2" type="ORF">NLU13_5073</name>
</gene>
<feature type="transmembrane region" description="Helical" evidence="1">
    <location>
        <begin position="132"/>
        <end position="152"/>
    </location>
</feature>
<evidence type="ECO:0000313" key="3">
    <source>
        <dbReference type="Proteomes" id="UP001175261"/>
    </source>
</evidence>
<keyword evidence="1" id="KW-0812">Transmembrane</keyword>
<comment type="caution">
    <text evidence="2">The sequence shown here is derived from an EMBL/GenBank/DDBJ whole genome shotgun (WGS) entry which is preliminary data.</text>
</comment>
<name>A0AA39GK42_SARSR</name>
<dbReference type="EMBL" id="JAPDFR010000003">
    <property type="protein sequence ID" value="KAK0388830.1"/>
    <property type="molecule type" value="Genomic_DNA"/>
</dbReference>
<protein>
    <submittedName>
        <fullName evidence="2">Uncharacterized protein</fullName>
    </submittedName>
</protein>
<reference evidence="2" key="1">
    <citation type="submission" date="2022-10" db="EMBL/GenBank/DDBJ databases">
        <title>Determination and structural analysis of whole genome sequence of Sarocladium strictum F4-1.</title>
        <authorList>
            <person name="Hu L."/>
            <person name="Jiang Y."/>
        </authorList>
    </citation>
    <scope>NUCLEOTIDE SEQUENCE</scope>
    <source>
        <strain evidence="2">F4-1</strain>
    </source>
</reference>
<evidence type="ECO:0000256" key="1">
    <source>
        <dbReference type="SAM" id="Phobius"/>
    </source>
</evidence>
<keyword evidence="1" id="KW-1133">Transmembrane helix</keyword>
<accession>A0AA39GK42</accession>
<sequence length="181" mass="20401">MQGEDKFFKDIYKKYGIEESWIKFDTGCQFAGEDVLDCIDKHANKFFSFPVKDKVKVFDPKDIIGEGYPEPKDLLRRLKIRQANVDMDFSLSALDLVDSASLPAFAMEEAVKNMDKIVEKAKQIKEAERNEFILNFIRGLLFFIPFVGSAVGSVGMTSLRSMLSLVGAAGEAGLLVLRHHR</sequence>
<dbReference type="AlphaFoldDB" id="A0AA39GK42"/>